<reference evidence="2" key="1">
    <citation type="submission" date="2025-08" db="UniProtKB">
        <authorList>
            <consortium name="RefSeq"/>
        </authorList>
    </citation>
    <scope>IDENTIFICATION</scope>
    <source>
        <tissue evidence="2">Whole sample</tissue>
    </source>
</reference>
<dbReference type="KEGG" id="cvn:111123405"/>
<accession>A0A8B8CZU2</accession>
<dbReference type="Proteomes" id="UP000694844">
    <property type="component" value="Chromosome 3"/>
</dbReference>
<name>A0A8B8CZU2_CRAVI</name>
<protein>
    <submittedName>
        <fullName evidence="2">Uncharacterized protein LOC111123405</fullName>
    </submittedName>
</protein>
<dbReference type="AlphaFoldDB" id="A0A8B8CZU2"/>
<gene>
    <name evidence="2" type="primary">LOC111123405</name>
</gene>
<sequence>MAFGLVFLIPICWAFRVLSDDSVNPCLHHSTLSSENRSPHDCLPSDNNAHVMKIWILKSGTEFTISLEMTSTSHRNVQQTFVAAILCFHVDERSYSVEYQ</sequence>
<proteinExistence type="predicted"/>
<evidence type="ECO:0000313" key="1">
    <source>
        <dbReference type="Proteomes" id="UP000694844"/>
    </source>
</evidence>
<dbReference type="GeneID" id="111123405"/>
<organism evidence="1 2">
    <name type="scientific">Crassostrea virginica</name>
    <name type="common">Eastern oyster</name>
    <dbReference type="NCBI Taxonomy" id="6565"/>
    <lineage>
        <taxon>Eukaryota</taxon>
        <taxon>Metazoa</taxon>
        <taxon>Spiralia</taxon>
        <taxon>Lophotrochozoa</taxon>
        <taxon>Mollusca</taxon>
        <taxon>Bivalvia</taxon>
        <taxon>Autobranchia</taxon>
        <taxon>Pteriomorphia</taxon>
        <taxon>Ostreida</taxon>
        <taxon>Ostreoidea</taxon>
        <taxon>Ostreidae</taxon>
        <taxon>Crassostrea</taxon>
    </lineage>
</organism>
<evidence type="ECO:0000313" key="2">
    <source>
        <dbReference type="RefSeq" id="XP_022321412.1"/>
    </source>
</evidence>
<dbReference type="RefSeq" id="XP_022321412.1">
    <property type="nucleotide sequence ID" value="XM_022465704.1"/>
</dbReference>
<keyword evidence="1" id="KW-1185">Reference proteome</keyword>